<organism evidence="4">
    <name type="scientific">Streptomyces bottropensis</name>
    <dbReference type="NCBI Taxonomy" id="42235"/>
    <lineage>
        <taxon>Bacteria</taxon>
        <taxon>Bacillati</taxon>
        <taxon>Actinomycetota</taxon>
        <taxon>Actinomycetes</taxon>
        <taxon>Kitasatosporales</taxon>
        <taxon>Streptomycetaceae</taxon>
        <taxon>Streptomyces</taxon>
    </lineage>
</organism>
<accession>A0A0K1H326</accession>
<dbReference type="PANTHER" id="PTHR46696">
    <property type="entry name" value="P450, PUTATIVE (EUROFUNG)-RELATED"/>
    <property type="match status" value="1"/>
</dbReference>
<dbReference type="GO" id="GO:0004497">
    <property type="term" value="F:monooxygenase activity"/>
    <property type="evidence" value="ECO:0007669"/>
    <property type="project" value="UniProtKB-KW"/>
</dbReference>
<evidence type="ECO:0000313" key="4">
    <source>
        <dbReference type="EMBL" id="AKT74313.1"/>
    </source>
</evidence>
<evidence type="ECO:0000256" key="1">
    <source>
        <dbReference type="ARBA" id="ARBA00010617"/>
    </source>
</evidence>
<dbReference type="Pfam" id="PF00067">
    <property type="entry name" value="p450"/>
    <property type="match status" value="1"/>
</dbReference>
<keyword evidence="2" id="KW-0408">Iron</keyword>
<dbReference type="AlphaFoldDB" id="A0A0K1H326"/>
<feature type="region of interest" description="Disordered" evidence="3">
    <location>
        <begin position="1"/>
        <end position="22"/>
    </location>
</feature>
<sequence length="405" mass="43829">MPHPDDAAAPVPDPTPSAEHAHRPFVPDDPLGWFDNARETCPALWHPQTASWYITRFDDVWRLLLDDRLAARSPDPFLRELTAPQRVAVRPLVDFLSRWPMFLDPPRHTVVRRVMRPAFTPTEVARVAGVVHESAAADGTLPTAVGEDLLDTLLRPSCRAALSALLGVSPDDFPQLVDWSERLMGFVGRARIDLALVGEAEEALEQLTDFTGKTLAAAASPLATAVGTAVRDGVLESAEAVAIYAQLVTGALEPTVAVLAVALEAACRGPAYREGYRTDPGGFVNEAARLATPFHFAARRAVRDLEVRGQRVPAGSRVVLVLAAANRDPGRFSAPLEFRWDRTRAHVAFGRGRHACLGALVAHHTMRPVLDAHLAGSGNLRPLDVQWRIGMGMRAPLSVTVGTAT</sequence>
<dbReference type="InterPro" id="IPR017972">
    <property type="entry name" value="Cyt_P450_CS"/>
</dbReference>
<keyword evidence="2" id="KW-0503">Monooxygenase</keyword>
<dbReference type="GO" id="GO:0016705">
    <property type="term" value="F:oxidoreductase activity, acting on paired donors, with incorporation or reduction of molecular oxygen"/>
    <property type="evidence" value="ECO:0007669"/>
    <property type="project" value="InterPro"/>
</dbReference>
<dbReference type="InterPro" id="IPR001128">
    <property type="entry name" value="Cyt_P450"/>
</dbReference>
<dbReference type="GO" id="GO:0020037">
    <property type="term" value="F:heme binding"/>
    <property type="evidence" value="ECO:0007669"/>
    <property type="project" value="InterPro"/>
</dbReference>
<keyword evidence="2" id="KW-0349">Heme</keyword>
<name>A0A0K1H326_9ACTN</name>
<proteinExistence type="inferred from homology"/>
<dbReference type="GO" id="GO:0005506">
    <property type="term" value="F:iron ion binding"/>
    <property type="evidence" value="ECO:0007669"/>
    <property type="project" value="InterPro"/>
</dbReference>
<reference evidence="4" key="1">
    <citation type="journal article" date="2015" name="Chem. Sci.">
        <title>Biosynthesis of trioxacarcin revealing a different starter unit and complex tailoring steps for type II polyketide synthase.</title>
        <authorList>
            <person name="Zhang M."/>
            <person name="Hou X.-F."/>
            <person name="Qi L.-H."/>
            <person name="Yin Y."/>
            <person name="Li Q."/>
            <person name="Pan H.-X."/>
            <person name="Chen X.-Y."/>
            <person name="Tang G.-L."/>
        </authorList>
    </citation>
    <scope>NUCLEOTIDE SEQUENCE</scope>
    <source>
        <strain evidence="4">DO-45</strain>
    </source>
</reference>
<protein>
    <submittedName>
        <fullName evidence="4">Cytochrome P450</fullName>
    </submittedName>
</protein>
<comment type="similarity">
    <text evidence="1 2">Belongs to the cytochrome P450 family.</text>
</comment>
<dbReference type="Gene3D" id="1.10.630.10">
    <property type="entry name" value="Cytochrome P450"/>
    <property type="match status" value="1"/>
</dbReference>
<evidence type="ECO:0000256" key="2">
    <source>
        <dbReference type="RuleBase" id="RU000461"/>
    </source>
</evidence>
<dbReference type="InterPro" id="IPR036396">
    <property type="entry name" value="Cyt_P450_sf"/>
</dbReference>
<keyword evidence="2" id="KW-0560">Oxidoreductase</keyword>
<dbReference type="SUPFAM" id="SSF48264">
    <property type="entry name" value="Cytochrome P450"/>
    <property type="match status" value="1"/>
</dbReference>
<dbReference type="PANTHER" id="PTHR46696:SF6">
    <property type="entry name" value="P450, PUTATIVE (EUROFUNG)-RELATED"/>
    <property type="match status" value="1"/>
</dbReference>
<keyword evidence="2" id="KW-0479">Metal-binding</keyword>
<dbReference type="EMBL" id="KP410250">
    <property type="protein sequence ID" value="AKT74313.1"/>
    <property type="molecule type" value="Genomic_DNA"/>
</dbReference>
<evidence type="ECO:0000256" key="3">
    <source>
        <dbReference type="SAM" id="MobiDB-lite"/>
    </source>
</evidence>
<dbReference type="PROSITE" id="PS00086">
    <property type="entry name" value="CYTOCHROME_P450"/>
    <property type="match status" value="1"/>
</dbReference>